<evidence type="ECO:0000313" key="5">
    <source>
        <dbReference type="Proteomes" id="UP000236731"/>
    </source>
</evidence>
<keyword evidence="2" id="KW-0812">Transmembrane</keyword>
<keyword evidence="2" id="KW-1133">Transmembrane helix</keyword>
<reference evidence="5" key="1">
    <citation type="submission" date="2016-10" db="EMBL/GenBank/DDBJ databases">
        <authorList>
            <person name="Varghese N."/>
            <person name="Submissions S."/>
        </authorList>
    </citation>
    <scope>NUCLEOTIDE SEQUENCE [LARGE SCALE GENOMIC DNA]</scope>
    <source>
        <strain evidence="5">DSM 22361</strain>
    </source>
</reference>
<keyword evidence="2" id="KW-0472">Membrane</keyword>
<gene>
    <name evidence="4" type="ORF">SAMN05421877_102153</name>
</gene>
<feature type="transmembrane region" description="Helical" evidence="2">
    <location>
        <begin position="448"/>
        <end position="470"/>
    </location>
</feature>
<dbReference type="GO" id="GO:0008270">
    <property type="term" value="F:zinc ion binding"/>
    <property type="evidence" value="ECO:0007669"/>
    <property type="project" value="InterPro"/>
</dbReference>
<sequence>MFSTIFNFEIKRWLKQPVFYVYCAIYFILAFFTTISSLGAFDGITATTSNPVYINSPISIAGFMNSFSTLLYFLLPTIIGAAVYRDYLYNVHTLLFSYPLRKLDYLAAKFLSALTVVTFIALMCLLAFYLGQFYPGINKDLLGPNNLMAYVNGFFITVVPNFILFGSIIFALVTFSRNIYVGFVFVLVLFLLQTLLDSATQNVDNRYLVALFDPFGFQPILYFTRYWSVDEQNVNNLPLSGVLLYNRLIWLGLAAVVLGLVYYKFSFSQLGISFKKAKSGERATKNNFGSIIRIALPKVDINYGFLENIKLAGRLAWVDFKYLLRNWSFIILLIIAFLFVLVVISVSSELFGTITYPVTWQVLLSMNGIYGFFLMIMILLFSGMLVQRSRQTNMFLLIEATAVPNWVLAFSKVIALFLMVWTVSLVTLLNGVVYQVYRGYYNFEFGHYIYELFVLNTLKYTYLIFFALFIQNLFKNYFVGFIVCLIVVIGVPFLSQIGVEQQIFKPNAGPGFSYSDMNGYGDMKSFFAYRFYWILFGLFLFTLTLLLWRRGIIAGVKDKLALMAHRYNAATLVPLALFLVAFLGLGYAIYHETNIKDKHYSSLEQEEMSVEYEKQYGRFLNNPIPRLTDAKVTMDIDPDQRTFVMKADYTYQNKTDRPIDTIFMNLTPDIITKADFGKKAKLVHEDKKIFVNLYKLEQPLMPGETLNINYTLENKPNGFLNDRSPVLRNGTFMNNMIIPVLSYSEQGELQDNRVRKKYGLPEKDRMPDPRDSSKLGNNYISKDADWINFEAIVSTSTDQIAIAPGYLQKEWEKDGKRYFHYKMDAPILNFFAFISAKFEVKKEKYKGKNLEIYYHKGHEFNLDRMMASMKKSLDYYEANFSPYQFNQMRVIEFPQTHGTFAQAFANTVPFSEGIGFIAQVDDKDPNAVDYPYSVVSHEFAHQWWAHQVIGAFAKGSTMMSESLAEYSSLKVLEQTYGKGQMRRFLKDALDQYLMGRSTEFIRENPLMYNENQPYIHYNKGSLVMYAMSDYLGEKAFNTFLKDYTAKVAFQQPPYTTSIEFVDMLRPRVPDSLQYLVKDLFETVTIYDNSVKTAKVKPLANGKYEVEMEFLVSKYRTDPTGKKSYEDAKGTALAFKNGKSTVQSLPLQDYIDLGIYGEQKEKDGFKIDHPIYAKRIKVDKINNKVKVVVDEKPVEVGIDPNNKLVDTDSNDNRFKI</sequence>
<keyword evidence="5" id="KW-1185">Reference proteome</keyword>
<feature type="transmembrane region" description="Helical" evidence="2">
    <location>
        <begin position="406"/>
        <end position="428"/>
    </location>
</feature>
<protein>
    <submittedName>
        <fullName evidence="4">ABC-2 type transport system permease protein</fullName>
    </submittedName>
</protein>
<evidence type="ECO:0000259" key="3">
    <source>
        <dbReference type="Pfam" id="PF01433"/>
    </source>
</evidence>
<evidence type="ECO:0000256" key="2">
    <source>
        <dbReference type="SAM" id="Phobius"/>
    </source>
</evidence>
<feature type="transmembrane region" description="Helical" evidence="2">
    <location>
        <begin position="569"/>
        <end position="590"/>
    </location>
</feature>
<organism evidence="4 5">
    <name type="scientific">Sphingobacterium lactis</name>
    <dbReference type="NCBI Taxonomy" id="797291"/>
    <lineage>
        <taxon>Bacteria</taxon>
        <taxon>Pseudomonadati</taxon>
        <taxon>Bacteroidota</taxon>
        <taxon>Sphingobacteriia</taxon>
        <taxon>Sphingobacteriales</taxon>
        <taxon>Sphingobacteriaceae</taxon>
        <taxon>Sphingobacterium</taxon>
    </lineage>
</organism>
<dbReference type="EMBL" id="FNUT01000002">
    <property type="protein sequence ID" value="SEF69042.1"/>
    <property type="molecule type" value="Genomic_DNA"/>
</dbReference>
<dbReference type="Pfam" id="PF12730">
    <property type="entry name" value="ABC2_membrane_4"/>
    <property type="match status" value="1"/>
</dbReference>
<feature type="transmembrane region" description="Helical" evidence="2">
    <location>
        <begin position="477"/>
        <end position="497"/>
    </location>
</feature>
<feature type="transmembrane region" description="Helical" evidence="2">
    <location>
        <begin position="327"/>
        <end position="348"/>
    </location>
</feature>
<dbReference type="InterPro" id="IPR014782">
    <property type="entry name" value="Peptidase_M1_dom"/>
</dbReference>
<dbReference type="AlphaFoldDB" id="A0A1H5U1M8"/>
<proteinExistence type="predicted"/>
<feature type="transmembrane region" description="Helical" evidence="2">
    <location>
        <begin position="248"/>
        <end position="265"/>
    </location>
</feature>
<evidence type="ECO:0000256" key="1">
    <source>
        <dbReference type="SAM" id="MobiDB-lite"/>
    </source>
</evidence>
<feature type="region of interest" description="Disordered" evidence="1">
    <location>
        <begin position="757"/>
        <end position="776"/>
    </location>
</feature>
<feature type="transmembrane region" description="Helical" evidence="2">
    <location>
        <begin position="150"/>
        <end position="172"/>
    </location>
</feature>
<feature type="transmembrane region" description="Helical" evidence="2">
    <location>
        <begin position="60"/>
        <end position="84"/>
    </location>
</feature>
<feature type="transmembrane region" description="Helical" evidence="2">
    <location>
        <begin position="20"/>
        <end position="40"/>
    </location>
</feature>
<dbReference type="SUPFAM" id="SSF55486">
    <property type="entry name" value="Metalloproteases ('zincins'), catalytic domain"/>
    <property type="match status" value="1"/>
</dbReference>
<dbReference type="InterPro" id="IPR027268">
    <property type="entry name" value="Peptidase_M4/M1_CTD_sf"/>
</dbReference>
<feature type="compositionally biased region" description="Basic and acidic residues" evidence="1">
    <location>
        <begin position="759"/>
        <end position="773"/>
    </location>
</feature>
<evidence type="ECO:0000313" key="4">
    <source>
        <dbReference type="EMBL" id="SEF69042.1"/>
    </source>
</evidence>
<feature type="transmembrane region" description="Helical" evidence="2">
    <location>
        <begin position="368"/>
        <end position="386"/>
    </location>
</feature>
<feature type="transmembrane region" description="Helical" evidence="2">
    <location>
        <begin position="527"/>
        <end position="548"/>
    </location>
</feature>
<dbReference type="Proteomes" id="UP000236731">
    <property type="component" value="Unassembled WGS sequence"/>
</dbReference>
<feature type="transmembrane region" description="Helical" evidence="2">
    <location>
        <begin position="105"/>
        <end position="130"/>
    </location>
</feature>
<feature type="transmembrane region" description="Helical" evidence="2">
    <location>
        <begin position="179"/>
        <end position="196"/>
    </location>
</feature>
<name>A0A1H5U1M8_9SPHI</name>
<dbReference type="Gene3D" id="1.10.390.10">
    <property type="entry name" value="Neutral Protease Domain 2"/>
    <property type="match status" value="1"/>
</dbReference>
<dbReference type="GO" id="GO:0008237">
    <property type="term" value="F:metallopeptidase activity"/>
    <property type="evidence" value="ECO:0007669"/>
    <property type="project" value="InterPro"/>
</dbReference>
<dbReference type="RefSeq" id="WP_103905180.1">
    <property type="nucleotide sequence ID" value="NZ_CP049246.1"/>
</dbReference>
<accession>A0A1H5U1M8</accession>
<dbReference type="OrthoDB" id="100605at2"/>
<feature type="domain" description="Peptidase M1 membrane alanine aminopeptidase" evidence="3">
    <location>
        <begin position="868"/>
        <end position="1051"/>
    </location>
</feature>
<dbReference type="Pfam" id="PF01433">
    <property type="entry name" value="Peptidase_M1"/>
    <property type="match status" value="1"/>
</dbReference>